<dbReference type="EMBL" id="JAUSXK010000001">
    <property type="protein sequence ID" value="MDQ0645676.1"/>
    <property type="molecule type" value="Genomic_DNA"/>
</dbReference>
<dbReference type="Proteomes" id="UP001239085">
    <property type="component" value="Unassembled WGS sequence"/>
</dbReference>
<gene>
    <name evidence="1" type="ORF">QFZ46_003836</name>
</gene>
<accession>A0ABU0PEC0</accession>
<protein>
    <recommendedName>
        <fullName evidence="3">DUF2000 domain-containing protein</fullName>
    </recommendedName>
</protein>
<keyword evidence="2" id="KW-1185">Reference proteome</keyword>
<organism evidence="1 2">
    <name type="scientific">Microbacterium murale</name>
    <dbReference type="NCBI Taxonomy" id="1081040"/>
    <lineage>
        <taxon>Bacteria</taxon>
        <taxon>Bacillati</taxon>
        <taxon>Actinomycetota</taxon>
        <taxon>Actinomycetes</taxon>
        <taxon>Micrococcales</taxon>
        <taxon>Microbacteriaceae</taxon>
        <taxon>Microbacterium</taxon>
    </lineage>
</organism>
<dbReference type="InterPro" id="IPR018988">
    <property type="entry name" value="DUF2000"/>
</dbReference>
<comment type="caution">
    <text evidence="1">The sequence shown here is derived from an EMBL/GenBank/DDBJ whole genome shotgun (WGS) entry which is preliminary data.</text>
</comment>
<dbReference type="InterPro" id="IPR023476">
    <property type="entry name" value="Pep_tRNA_hydro_II_dom_sf"/>
</dbReference>
<evidence type="ECO:0000313" key="1">
    <source>
        <dbReference type="EMBL" id="MDQ0645676.1"/>
    </source>
</evidence>
<dbReference type="RefSeq" id="WP_307364169.1">
    <property type="nucleotide sequence ID" value="NZ_JAUSXK010000001.1"/>
</dbReference>
<name>A0ABU0PEC0_9MICO</name>
<dbReference type="SUPFAM" id="SSF102462">
    <property type="entry name" value="Peptidyl-tRNA hydrolase II"/>
    <property type="match status" value="1"/>
</dbReference>
<dbReference type="Pfam" id="PF09391">
    <property type="entry name" value="DUF2000"/>
    <property type="match status" value="1"/>
</dbReference>
<reference evidence="1 2" key="1">
    <citation type="submission" date="2023-07" db="EMBL/GenBank/DDBJ databases">
        <title>Comparative genomics of wheat-associated soil bacteria to identify genetic determinants of phenazine resistance.</title>
        <authorList>
            <person name="Mouncey N."/>
        </authorList>
    </citation>
    <scope>NUCLEOTIDE SEQUENCE [LARGE SCALE GENOMIC DNA]</scope>
    <source>
        <strain evidence="1 2">W2I7</strain>
    </source>
</reference>
<sequence length="151" mass="15904">MTSIAPALTADSSPFRFDTKVAVVLRDDLAAWQELNVTAFLVSGIATSGAGLVGEAYRDHDGTAYLPMLRQPVLVMTADAALLARAREKAAAREDVALAVYTSELFTTTHDEANRAAVAAVAAADLDLVGIAVRGPKNVVDRILKGARMHA</sequence>
<evidence type="ECO:0000313" key="2">
    <source>
        <dbReference type="Proteomes" id="UP001239085"/>
    </source>
</evidence>
<dbReference type="Gene3D" id="3.40.1490.10">
    <property type="entry name" value="Bit1"/>
    <property type="match status" value="1"/>
</dbReference>
<evidence type="ECO:0008006" key="3">
    <source>
        <dbReference type="Google" id="ProtNLM"/>
    </source>
</evidence>
<proteinExistence type="predicted"/>